<dbReference type="Proteomes" id="UP000092207">
    <property type="component" value="Unassembled WGS sequence"/>
</dbReference>
<feature type="compositionally biased region" description="Pro residues" evidence="1">
    <location>
        <begin position="58"/>
        <end position="71"/>
    </location>
</feature>
<feature type="region of interest" description="Disordered" evidence="1">
    <location>
        <begin position="1"/>
        <end position="71"/>
    </location>
</feature>
<protein>
    <submittedName>
        <fullName evidence="2">Uncharacterized protein</fullName>
    </submittedName>
</protein>
<name>A0A1A2W0J7_MYCSC</name>
<comment type="caution">
    <text evidence="2">The sequence shown here is derived from an EMBL/GenBank/DDBJ whole genome shotgun (WGS) entry which is preliminary data.</text>
</comment>
<dbReference type="EMBL" id="LZJY01000121">
    <property type="protein sequence ID" value="OBI06705.1"/>
    <property type="molecule type" value="Genomic_DNA"/>
</dbReference>
<dbReference type="AlphaFoldDB" id="A0A1A2W0J7"/>
<feature type="compositionally biased region" description="Basic and acidic residues" evidence="1">
    <location>
        <begin position="29"/>
        <end position="44"/>
    </location>
</feature>
<proteinExistence type="predicted"/>
<gene>
    <name evidence="2" type="ORF">A5679_12135</name>
</gene>
<reference evidence="2 3" key="1">
    <citation type="submission" date="2016-06" db="EMBL/GenBank/DDBJ databases">
        <authorList>
            <person name="Kjaerup R.B."/>
            <person name="Dalgaard T.S."/>
            <person name="Juul-Madsen H.R."/>
        </authorList>
    </citation>
    <scope>NUCLEOTIDE SEQUENCE [LARGE SCALE GENOMIC DNA]</scope>
    <source>
        <strain evidence="2 3">E2838</strain>
    </source>
</reference>
<evidence type="ECO:0000313" key="2">
    <source>
        <dbReference type="EMBL" id="OBI06705.1"/>
    </source>
</evidence>
<evidence type="ECO:0000256" key="1">
    <source>
        <dbReference type="SAM" id="MobiDB-lite"/>
    </source>
</evidence>
<feature type="compositionally biased region" description="Basic and acidic residues" evidence="1">
    <location>
        <begin position="1"/>
        <end position="13"/>
    </location>
</feature>
<sequence>MTDPGLDRGDQDFFGRSGLEEPVPGAEAETEKLPTQRPTAREDPGAEPPTLGSDDPPESGPPEPTSPPERE</sequence>
<accession>A0A1A2W0J7</accession>
<organism evidence="2 3">
    <name type="scientific">Mycobacterium scrofulaceum</name>
    <dbReference type="NCBI Taxonomy" id="1783"/>
    <lineage>
        <taxon>Bacteria</taxon>
        <taxon>Bacillati</taxon>
        <taxon>Actinomycetota</taxon>
        <taxon>Actinomycetes</taxon>
        <taxon>Mycobacteriales</taxon>
        <taxon>Mycobacteriaceae</taxon>
        <taxon>Mycobacterium</taxon>
    </lineage>
</organism>
<evidence type="ECO:0000313" key="3">
    <source>
        <dbReference type="Proteomes" id="UP000092207"/>
    </source>
</evidence>